<dbReference type="GO" id="GO:0003729">
    <property type="term" value="F:mRNA binding"/>
    <property type="evidence" value="ECO:0007669"/>
    <property type="project" value="UniProtKB-ARBA"/>
</dbReference>
<gene>
    <name evidence="6" type="ORF">DCAR_0310333</name>
</gene>
<dbReference type="InterPro" id="IPR002885">
    <property type="entry name" value="PPR_rpt"/>
</dbReference>
<accession>A0AAF0WJJ5</accession>
<dbReference type="Pfam" id="PF17177">
    <property type="entry name" value="PPR_long"/>
    <property type="match status" value="1"/>
</dbReference>
<proteinExistence type="inferred from homology"/>
<dbReference type="PANTHER" id="PTHR45717:SF15">
    <property type="entry name" value="AGL218WP"/>
    <property type="match status" value="1"/>
</dbReference>
<dbReference type="InterPro" id="IPR033443">
    <property type="entry name" value="PROP1-like_PPR_dom"/>
</dbReference>
<feature type="repeat" description="PPR" evidence="3">
    <location>
        <begin position="322"/>
        <end position="356"/>
    </location>
</feature>
<dbReference type="Pfam" id="PF01535">
    <property type="entry name" value="PPR"/>
    <property type="match status" value="2"/>
</dbReference>
<evidence type="ECO:0000256" key="2">
    <source>
        <dbReference type="ARBA" id="ARBA00022737"/>
    </source>
</evidence>
<reference evidence="6" key="1">
    <citation type="journal article" date="2016" name="Nat. Genet.">
        <title>A high-quality carrot genome assembly provides new insights into carotenoid accumulation and asterid genome evolution.</title>
        <authorList>
            <person name="Iorizzo M."/>
            <person name="Ellison S."/>
            <person name="Senalik D."/>
            <person name="Zeng P."/>
            <person name="Satapoomin P."/>
            <person name="Huang J."/>
            <person name="Bowman M."/>
            <person name="Iovene M."/>
            <person name="Sanseverino W."/>
            <person name="Cavagnaro P."/>
            <person name="Yildiz M."/>
            <person name="Macko-Podgorni A."/>
            <person name="Moranska E."/>
            <person name="Grzebelus E."/>
            <person name="Grzebelus D."/>
            <person name="Ashrafi H."/>
            <person name="Zheng Z."/>
            <person name="Cheng S."/>
            <person name="Spooner D."/>
            <person name="Van Deynze A."/>
            <person name="Simon P."/>
        </authorList>
    </citation>
    <scope>NUCLEOTIDE SEQUENCE</scope>
    <source>
        <tissue evidence="6">Leaf</tissue>
    </source>
</reference>
<feature type="region of interest" description="Disordered" evidence="4">
    <location>
        <begin position="99"/>
        <end position="134"/>
    </location>
</feature>
<keyword evidence="2" id="KW-0677">Repeat</keyword>
<name>A0AAF0WJJ5_DAUCS</name>
<evidence type="ECO:0000313" key="6">
    <source>
        <dbReference type="EMBL" id="WOG91085.1"/>
    </source>
</evidence>
<dbReference type="EMBL" id="CP093345">
    <property type="protein sequence ID" value="WOG91085.1"/>
    <property type="molecule type" value="Genomic_DNA"/>
</dbReference>
<feature type="repeat" description="PPR" evidence="3">
    <location>
        <begin position="253"/>
        <end position="287"/>
    </location>
</feature>
<feature type="domain" description="PROP1-like PPR" evidence="5">
    <location>
        <begin position="256"/>
        <end position="415"/>
    </location>
</feature>
<feature type="compositionally biased region" description="Acidic residues" evidence="4">
    <location>
        <begin position="110"/>
        <end position="129"/>
    </location>
</feature>
<reference evidence="6" key="2">
    <citation type="submission" date="2022-03" db="EMBL/GenBank/DDBJ databases">
        <title>Draft title - Genomic analysis of global carrot germplasm unveils the trajectory of domestication and the origin of high carotenoid orange carrot.</title>
        <authorList>
            <person name="Iorizzo M."/>
            <person name="Ellison S."/>
            <person name="Senalik D."/>
            <person name="Macko-Podgorni A."/>
            <person name="Grzebelus D."/>
            <person name="Bostan H."/>
            <person name="Rolling W."/>
            <person name="Curaba J."/>
            <person name="Simon P."/>
        </authorList>
    </citation>
    <scope>NUCLEOTIDE SEQUENCE</scope>
    <source>
        <tissue evidence="6">Leaf</tissue>
    </source>
</reference>
<dbReference type="SUPFAM" id="SSF48452">
    <property type="entry name" value="TPR-like"/>
    <property type="match status" value="1"/>
</dbReference>
<feature type="repeat" description="PPR" evidence="3">
    <location>
        <begin position="530"/>
        <end position="564"/>
    </location>
</feature>
<protein>
    <recommendedName>
        <fullName evidence="5">PROP1-like PPR domain-containing protein</fullName>
    </recommendedName>
</protein>
<dbReference type="NCBIfam" id="TIGR00756">
    <property type="entry name" value="PPR"/>
    <property type="match status" value="3"/>
</dbReference>
<evidence type="ECO:0000259" key="5">
    <source>
        <dbReference type="Pfam" id="PF17177"/>
    </source>
</evidence>
<feature type="repeat" description="PPR" evidence="3">
    <location>
        <begin position="459"/>
        <end position="493"/>
    </location>
</feature>
<sequence length="621" mass="70870">MRRVYFNYVQSIRSFQAGSAKVGVASSYLEHDAEIVGQAQVISDPFVLSMRYYHKQCESLKFYIRKHHLSSHAGMRSSEDEDADLGDGFSELETIASADETQARSASCEGNDEFISESELTDEGSDDEVTGSKKELELSDIKAERSKKNFEQKRTSGKLLNAVITAPALSIKSVLHKWVEDGNEVKKSDIMMINLDLRKRQMYGRALQVLEWSADRYEFSERDYASRLDLTAKVQGLVKAEHYIKEIPEAHRGEVVYRTFLANCVVAENLKKAEEVFNKMKDLGLPLTAFACNQLLLMYKRTDKKKMADILVHMENENVKPTVFTYNLLIDTKGMYKDISGMDQIVKTMKEEGIEPVNHTHNIMAKHYISAGFIDKAEAVAKEMEGGDLRDNRAACRYLLVLYSLLGKADEVVRIWKFCKSDANYFECVAAIDAMGRLKKIKEAEEVLEQTRKRWRRPSSKVYTTLLKVYVDNNMLAEGRDLVKQMAESGCIIGPLVWDALVRLHVEAGEVEKADTILHKAIQQKRMKPFFNTFRTIMEQYSKKGDVRNAEKIFHRMREAGYGARYQPFELLLNTYINGKTPAYGMNQRMKAENIFPSQRLAAMLAQVDPFKKTPASELLD</sequence>
<evidence type="ECO:0000256" key="3">
    <source>
        <dbReference type="PROSITE-ProRule" id="PRU00708"/>
    </source>
</evidence>
<keyword evidence="7" id="KW-1185">Reference proteome</keyword>
<dbReference type="AlphaFoldDB" id="A0AAF0WJJ5"/>
<evidence type="ECO:0000256" key="4">
    <source>
        <dbReference type="SAM" id="MobiDB-lite"/>
    </source>
</evidence>
<dbReference type="InterPro" id="IPR011990">
    <property type="entry name" value="TPR-like_helical_dom_sf"/>
</dbReference>
<comment type="similarity">
    <text evidence="1">Belongs to the PPR family. P subfamily.</text>
</comment>
<organism evidence="6 7">
    <name type="scientific">Daucus carota subsp. sativus</name>
    <name type="common">Carrot</name>
    <dbReference type="NCBI Taxonomy" id="79200"/>
    <lineage>
        <taxon>Eukaryota</taxon>
        <taxon>Viridiplantae</taxon>
        <taxon>Streptophyta</taxon>
        <taxon>Embryophyta</taxon>
        <taxon>Tracheophyta</taxon>
        <taxon>Spermatophyta</taxon>
        <taxon>Magnoliopsida</taxon>
        <taxon>eudicotyledons</taxon>
        <taxon>Gunneridae</taxon>
        <taxon>Pentapetalae</taxon>
        <taxon>asterids</taxon>
        <taxon>campanulids</taxon>
        <taxon>Apiales</taxon>
        <taxon>Apiaceae</taxon>
        <taxon>Apioideae</taxon>
        <taxon>Scandiceae</taxon>
        <taxon>Daucinae</taxon>
        <taxon>Daucus</taxon>
        <taxon>Daucus sect. Daucus</taxon>
    </lineage>
</organism>
<evidence type="ECO:0000256" key="1">
    <source>
        <dbReference type="ARBA" id="ARBA00007626"/>
    </source>
</evidence>
<dbReference type="GO" id="GO:0005739">
    <property type="term" value="C:mitochondrion"/>
    <property type="evidence" value="ECO:0007669"/>
    <property type="project" value="TreeGrafter"/>
</dbReference>
<dbReference type="PROSITE" id="PS51375">
    <property type="entry name" value="PPR"/>
    <property type="match status" value="4"/>
</dbReference>
<evidence type="ECO:0000313" key="7">
    <source>
        <dbReference type="Proteomes" id="UP000077755"/>
    </source>
</evidence>
<dbReference type="Gene3D" id="1.25.40.10">
    <property type="entry name" value="Tetratricopeptide repeat domain"/>
    <property type="match status" value="2"/>
</dbReference>
<dbReference type="PANTHER" id="PTHR45717">
    <property type="entry name" value="OS12G0527900 PROTEIN"/>
    <property type="match status" value="1"/>
</dbReference>
<dbReference type="Proteomes" id="UP000077755">
    <property type="component" value="Chromosome 3"/>
</dbReference>